<accession>A0A0F9GLA3</accession>
<organism evidence="1">
    <name type="scientific">marine sediment metagenome</name>
    <dbReference type="NCBI Taxonomy" id="412755"/>
    <lineage>
        <taxon>unclassified sequences</taxon>
        <taxon>metagenomes</taxon>
        <taxon>ecological metagenomes</taxon>
    </lineage>
</organism>
<dbReference type="EMBL" id="LAZR01017643">
    <property type="protein sequence ID" value="KKL99573.1"/>
    <property type="molecule type" value="Genomic_DNA"/>
</dbReference>
<name>A0A0F9GLA3_9ZZZZ</name>
<proteinExistence type="predicted"/>
<protein>
    <submittedName>
        <fullName evidence="1">Uncharacterized protein</fullName>
    </submittedName>
</protein>
<sequence length="111" mass="12346">MRKLSLVFVAAMLLSVGSVFANESSAVDPSKSLSVQISQLLKSNTLTQNEVELTAQVRFTLNKEHQIVVLSVVTENPIIAEFVKAKLNYKNVDLNDYKEGKMYTFPVRIVG</sequence>
<reference evidence="1" key="1">
    <citation type="journal article" date="2015" name="Nature">
        <title>Complex archaea that bridge the gap between prokaryotes and eukaryotes.</title>
        <authorList>
            <person name="Spang A."/>
            <person name="Saw J.H."/>
            <person name="Jorgensen S.L."/>
            <person name="Zaremba-Niedzwiedzka K."/>
            <person name="Martijn J."/>
            <person name="Lind A.E."/>
            <person name="van Eijk R."/>
            <person name="Schleper C."/>
            <person name="Guy L."/>
            <person name="Ettema T.J."/>
        </authorList>
    </citation>
    <scope>NUCLEOTIDE SEQUENCE</scope>
</reference>
<evidence type="ECO:0000313" key="1">
    <source>
        <dbReference type="EMBL" id="KKL99573.1"/>
    </source>
</evidence>
<gene>
    <name evidence="1" type="ORF">LCGC14_1813070</name>
</gene>
<comment type="caution">
    <text evidence="1">The sequence shown here is derived from an EMBL/GenBank/DDBJ whole genome shotgun (WGS) entry which is preliminary data.</text>
</comment>
<dbReference type="AlphaFoldDB" id="A0A0F9GLA3"/>